<protein>
    <submittedName>
        <fullName evidence="10">MFS general substrate transporter</fullName>
    </submittedName>
</protein>
<proteinExistence type="inferred from homology"/>
<dbReference type="InterPro" id="IPR036259">
    <property type="entry name" value="MFS_trans_sf"/>
</dbReference>
<feature type="transmembrane region" description="Helical" evidence="8">
    <location>
        <begin position="675"/>
        <end position="700"/>
    </location>
</feature>
<dbReference type="PANTHER" id="PTHR23511:SF12">
    <property type="entry name" value="TRANSPORTER, PUTATIVE (AFU_ORTHOLOGUE AFUA_7G01740)-RELATED"/>
    <property type="match status" value="1"/>
</dbReference>
<reference evidence="10 11" key="1">
    <citation type="journal article" date="2017" name="Mol. Ecol.">
        <title>Comparative and population genomic landscape of Phellinus noxius: A hypervariable fungus causing root rot in trees.</title>
        <authorList>
            <person name="Chung C.L."/>
            <person name="Lee T.J."/>
            <person name="Akiba M."/>
            <person name="Lee H.H."/>
            <person name="Kuo T.H."/>
            <person name="Liu D."/>
            <person name="Ke H.M."/>
            <person name="Yokoi T."/>
            <person name="Roa M.B."/>
            <person name="Lu M.J."/>
            <person name="Chang Y.Y."/>
            <person name="Ann P.J."/>
            <person name="Tsai J.N."/>
            <person name="Chen C.Y."/>
            <person name="Tzean S.S."/>
            <person name="Ota Y."/>
            <person name="Hattori T."/>
            <person name="Sahashi N."/>
            <person name="Liou R.F."/>
            <person name="Kikuchi T."/>
            <person name="Tsai I.J."/>
        </authorList>
    </citation>
    <scope>NUCLEOTIDE SEQUENCE [LARGE SCALE GENOMIC DNA]</scope>
    <source>
        <strain evidence="10 11">FFPRI411160</strain>
    </source>
</reference>
<feature type="transmembrane region" description="Helical" evidence="8">
    <location>
        <begin position="599"/>
        <end position="623"/>
    </location>
</feature>
<feature type="transmembrane region" description="Helical" evidence="8">
    <location>
        <begin position="364"/>
        <end position="385"/>
    </location>
</feature>
<organism evidence="10 11">
    <name type="scientific">Pyrrhoderma noxium</name>
    <dbReference type="NCBI Taxonomy" id="2282107"/>
    <lineage>
        <taxon>Eukaryota</taxon>
        <taxon>Fungi</taxon>
        <taxon>Dikarya</taxon>
        <taxon>Basidiomycota</taxon>
        <taxon>Agaricomycotina</taxon>
        <taxon>Agaricomycetes</taxon>
        <taxon>Hymenochaetales</taxon>
        <taxon>Hymenochaetaceae</taxon>
        <taxon>Pyrrhoderma</taxon>
    </lineage>
</organism>
<evidence type="ECO:0000256" key="3">
    <source>
        <dbReference type="ARBA" id="ARBA00022448"/>
    </source>
</evidence>
<feature type="transmembrane region" description="Helical" evidence="8">
    <location>
        <begin position="158"/>
        <end position="182"/>
    </location>
</feature>
<sequence length="914" mass="100788">MSLQRKAALIFLQNALVPRAMRQSTFLRNIGMGRYQWYLFVVAGFGWFADNLWPIVTGLILTPVVTEFQFQGPFLKLGQNVGLLVGAFFWGVGSDVWGRRWSFNITLLITAVFAIAAGGSPNYVALIWFSALWSVGVGGNLPVDSAVFLEFIPGSHQYLLTVLSIWWAFGQLIGSLIAWPLIANFSCPTTATTCPRAENQGWRYFLFTMGGAMFVLWVIRFFVFTLYESPKYLMGRGHDEAAVEVVHKVAAYNGKASYLTVELLKTVESGIKNQSEVADQEKVHRLNTTAVAAVQRKLSSYDTNHIKALFATRKLAWNTTLLITLWALIGLAFPLYNSFVTYFLATRGADFGDGSLYITYRNQVILSVIGVPGALLAGWAVELPYFGRKGTLALSTFLTGVFLFASTTARTSNALLGWNCGYSFTSNVMYGVLYAVTPELFATKDRGTGNGIVATANRIFGVMAPIIALYADLTTSVPIWISGALFLLSGLIALLLPFEPRAIIRNQTRFTIPSQMSCSRDSSDVICQEVHQYLGSTLCTILFQSVECGCIIGQFVTFWSYASTYSGRVVSGTNAAANRGQARGATVVVRRRTTHEKMLMMGVAFFVVSVSMMQTSFSISGGWRNMVSGWGSLETALTIHRLTQVQTLMNLLLSLPVHGFLIWRCWILTNQNFLLLGYLLSLTVAQVTVAIIFTVSIIGTSAATELDALSPYLISSLVIPAMLDFSLCGFLFTYLLRSRRTVISRRFKKTLELLMLIVWEAAFPPCLCSATALIIYLVNANQLLWSFFFQALLGQLYAISFFVTLNGFLGAKNLDTGGKAITALGGDWVASEMERQMMNETRFPPNEPLGVNITINVQTTHDPTDVHGMAVSQSLSARISRMRKQVTQRPSVAANDKPGGLYDEPADHMKPNNV</sequence>
<feature type="transmembrane region" description="Helical" evidence="8">
    <location>
        <begin position="315"/>
        <end position="336"/>
    </location>
</feature>
<feature type="domain" description="Major facilitator superfamily (MFS) profile" evidence="9">
    <location>
        <begin position="17"/>
        <end position="501"/>
    </location>
</feature>
<dbReference type="InterPro" id="IPR005828">
    <property type="entry name" value="MFS_sugar_transport-like"/>
</dbReference>
<dbReference type="InParanoid" id="A0A286UPT2"/>
<dbReference type="Proteomes" id="UP000217199">
    <property type="component" value="Unassembled WGS sequence"/>
</dbReference>
<evidence type="ECO:0000313" key="11">
    <source>
        <dbReference type="Proteomes" id="UP000217199"/>
    </source>
</evidence>
<comment type="caution">
    <text evidence="10">The sequence shown here is derived from an EMBL/GenBank/DDBJ whole genome shotgun (WGS) entry which is preliminary data.</text>
</comment>
<feature type="transmembrane region" description="Helical" evidence="8">
    <location>
        <begin position="712"/>
        <end position="736"/>
    </location>
</feature>
<evidence type="ECO:0000313" key="10">
    <source>
        <dbReference type="EMBL" id="PAV21611.1"/>
    </source>
</evidence>
<evidence type="ECO:0000259" key="9">
    <source>
        <dbReference type="PROSITE" id="PS50850"/>
    </source>
</evidence>
<dbReference type="PROSITE" id="PS50850">
    <property type="entry name" value="MFS"/>
    <property type="match status" value="1"/>
</dbReference>
<evidence type="ECO:0000256" key="8">
    <source>
        <dbReference type="SAM" id="Phobius"/>
    </source>
</evidence>
<feature type="compositionally biased region" description="Basic and acidic residues" evidence="7">
    <location>
        <begin position="905"/>
        <end position="914"/>
    </location>
</feature>
<keyword evidence="6 8" id="KW-0472">Membrane</keyword>
<feature type="transmembrane region" description="Helical" evidence="8">
    <location>
        <begin position="74"/>
        <end position="93"/>
    </location>
</feature>
<feature type="transmembrane region" description="Helical" evidence="8">
    <location>
        <begin position="643"/>
        <end position="663"/>
    </location>
</feature>
<name>A0A286UPT2_9AGAM</name>
<evidence type="ECO:0000256" key="4">
    <source>
        <dbReference type="ARBA" id="ARBA00022692"/>
    </source>
</evidence>
<dbReference type="GO" id="GO:0022857">
    <property type="term" value="F:transmembrane transporter activity"/>
    <property type="evidence" value="ECO:0007669"/>
    <property type="project" value="InterPro"/>
</dbReference>
<feature type="transmembrane region" description="Helical" evidence="8">
    <location>
        <begin position="415"/>
        <end position="436"/>
    </location>
</feature>
<keyword evidence="11" id="KW-1185">Reference proteome</keyword>
<dbReference type="Pfam" id="PF00083">
    <property type="entry name" value="Sugar_tr"/>
    <property type="match status" value="1"/>
</dbReference>
<evidence type="ECO:0000256" key="2">
    <source>
        <dbReference type="ARBA" id="ARBA00008335"/>
    </source>
</evidence>
<feature type="transmembrane region" description="Helical" evidence="8">
    <location>
        <begin position="38"/>
        <end position="62"/>
    </location>
</feature>
<evidence type="ECO:0000256" key="6">
    <source>
        <dbReference type="ARBA" id="ARBA00023136"/>
    </source>
</evidence>
<dbReference type="EMBL" id="NBII01000002">
    <property type="protein sequence ID" value="PAV21611.1"/>
    <property type="molecule type" value="Genomic_DNA"/>
</dbReference>
<dbReference type="Pfam" id="PF20152">
    <property type="entry name" value="DUF6534"/>
    <property type="match status" value="1"/>
</dbReference>
<dbReference type="PANTHER" id="PTHR23511">
    <property type="entry name" value="SYNAPTIC VESICLE GLYCOPROTEIN 2"/>
    <property type="match status" value="1"/>
</dbReference>
<evidence type="ECO:0000256" key="5">
    <source>
        <dbReference type="ARBA" id="ARBA00022989"/>
    </source>
</evidence>
<gene>
    <name evidence="10" type="ORF">PNOK_0156800</name>
</gene>
<dbReference type="FunFam" id="1.20.1250.20:FF:000171">
    <property type="entry name" value="MFS general substrate transporter"/>
    <property type="match status" value="1"/>
</dbReference>
<feature type="transmembrane region" description="Helical" evidence="8">
    <location>
        <begin position="202"/>
        <end position="227"/>
    </location>
</feature>
<dbReference type="FunCoup" id="A0A286UPT2">
    <property type="interactions" value="106"/>
</dbReference>
<comment type="subcellular location">
    <subcellularLocation>
        <location evidence="1">Membrane</location>
        <topology evidence="1">Multi-pass membrane protein</topology>
    </subcellularLocation>
</comment>
<dbReference type="Gene3D" id="1.20.1250.20">
    <property type="entry name" value="MFS general substrate transporter like domains"/>
    <property type="match status" value="1"/>
</dbReference>
<feature type="transmembrane region" description="Helical" evidence="8">
    <location>
        <begin position="448"/>
        <end position="471"/>
    </location>
</feature>
<evidence type="ECO:0000256" key="7">
    <source>
        <dbReference type="SAM" id="MobiDB-lite"/>
    </source>
</evidence>
<dbReference type="AlphaFoldDB" id="A0A286UPT2"/>
<dbReference type="SUPFAM" id="SSF103473">
    <property type="entry name" value="MFS general substrate transporter"/>
    <property type="match status" value="1"/>
</dbReference>
<feature type="region of interest" description="Disordered" evidence="7">
    <location>
        <begin position="885"/>
        <end position="914"/>
    </location>
</feature>
<feature type="transmembrane region" description="Helical" evidence="8">
    <location>
        <begin position="392"/>
        <end position="409"/>
    </location>
</feature>
<dbReference type="OrthoDB" id="3936150at2759"/>
<dbReference type="InterPro" id="IPR045339">
    <property type="entry name" value="DUF6534"/>
</dbReference>
<dbReference type="InterPro" id="IPR020846">
    <property type="entry name" value="MFS_dom"/>
</dbReference>
<feature type="transmembrane region" description="Helical" evidence="8">
    <location>
        <begin position="784"/>
        <end position="809"/>
    </location>
</feature>
<dbReference type="GO" id="GO:0016020">
    <property type="term" value="C:membrane"/>
    <property type="evidence" value="ECO:0007669"/>
    <property type="project" value="UniProtKB-SubCell"/>
</dbReference>
<keyword evidence="4 8" id="KW-0812">Transmembrane</keyword>
<dbReference type="CDD" id="cd17316">
    <property type="entry name" value="MFS_SV2_like"/>
    <property type="match status" value="1"/>
</dbReference>
<feature type="transmembrane region" description="Helical" evidence="8">
    <location>
        <begin position="757"/>
        <end position="778"/>
    </location>
</feature>
<keyword evidence="5 8" id="KW-1133">Transmembrane helix</keyword>
<evidence type="ECO:0000256" key="1">
    <source>
        <dbReference type="ARBA" id="ARBA00004141"/>
    </source>
</evidence>
<accession>A0A286UPT2</accession>
<feature type="transmembrane region" description="Helical" evidence="8">
    <location>
        <begin position="477"/>
        <end position="498"/>
    </location>
</feature>
<feature type="transmembrane region" description="Helical" evidence="8">
    <location>
        <begin position="105"/>
        <end position="129"/>
    </location>
</feature>
<comment type="similarity">
    <text evidence="2">Belongs to the major facilitator superfamily.</text>
</comment>
<keyword evidence="3" id="KW-0813">Transport</keyword>